<dbReference type="PANTHER" id="PTHR14097:SF7">
    <property type="entry name" value="OXIDOREDUCTASE HTATIP2"/>
    <property type="match status" value="1"/>
</dbReference>
<protein>
    <submittedName>
        <fullName evidence="4">Epimerase</fullName>
    </submittedName>
</protein>
<evidence type="ECO:0000313" key="5">
    <source>
        <dbReference type="Proteomes" id="UP000238949"/>
    </source>
</evidence>
<dbReference type="Gene3D" id="3.40.50.720">
    <property type="entry name" value="NAD(P)-binding Rossmann-like Domain"/>
    <property type="match status" value="1"/>
</dbReference>
<sequence>MAVLKSALILGASGLVGQNLLRLLLLDPRYESVTCLVRRPLGRQHYQDPDNKLRPVVIDFDNLDEYQGYFSVDHVYCCLGTTLKKAGDISAFRKVDFEYVHVAAQLARAQRAGGFVWISSVGANAKSKNYYLRVKGELENAIMRMPQLPNAAAVRPGVLIGERANDDRPLERVGASIMQLLKPLLVGRLKKYRAVYPHQVAREMMRHQTF</sequence>
<dbReference type="PANTHER" id="PTHR14097">
    <property type="entry name" value="OXIDOREDUCTASE HTATIP2"/>
    <property type="match status" value="1"/>
</dbReference>
<name>A0A2S9VGA9_9ALTE</name>
<dbReference type="GO" id="GO:0016020">
    <property type="term" value="C:membrane"/>
    <property type="evidence" value="ECO:0007669"/>
    <property type="project" value="UniProtKB-SubCell"/>
</dbReference>
<keyword evidence="2" id="KW-0472">Membrane</keyword>
<dbReference type="SUPFAM" id="SSF51735">
    <property type="entry name" value="NAD(P)-binding Rossmann-fold domains"/>
    <property type="match status" value="1"/>
</dbReference>
<dbReference type="OrthoDB" id="9798632at2"/>
<dbReference type="Proteomes" id="UP000238949">
    <property type="component" value="Unassembled WGS sequence"/>
</dbReference>
<evidence type="ECO:0000313" key="4">
    <source>
        <dbReference type="EMBL" id="PRO75502.1"/>
    </source>
</evidence>
<comment type="subcellular location">
    <subcellularLocation>
        <location evidence="1">Membrane</location>
    </subcellularLocation>
</comment>
<dbReference type="RefSeq" id="WP_105932898.1">
    <property type="nucleotide sequence ID" value="NZ_PVNP01000005.1"/>
</dbReference>
<evidence type="ECO:0000256" key="1">
    <source>
        <dbReference type="ARBA" id="ARBA00004370"/>
    </source>
</evidence>
<proteinExistence type="predicted"/>
<feature type="domain" description="NAD-dependent epimerase/dehydratase" evidence="3">
    <location>
        <begin position="7"/>
        <end position="124"/>
    </location>
</feature>
<organism evidence="4 5">
    <name type="scientific">Alteromonas alba</name>
    <dbReference type="NCBI Taxonomy" id="2079529"/>
    <lineage>
        <taxon>Bacteria</taxon>
        <taxon>Pseudomonadati</taxon>
        <taxon>Pseudomonadota</taxon>
        <taxon>Gammaproteobacteria</taxon>
        <taxon>Alteromonadales</taxon>
        <taxon>Alteromonadaceae</taxon>
        <taxon>Alteromonas/Salinimonas group</taxon>
        <taxon>Alteromonas</taxon>
    </lineage>
</organism>
<dbReference type="InterPro" id="IPR036291">
    <property type="entry name" value="NAD(P)-bd_dom_sf"/>
</dbReference>
<evidence type="ECO:0000259" key="3">
    <source>
        <dbReference type="Pfam" id="PF01370"/>
    </source>
</evidence>
<evidence type="ECO:0000256" key="2">
    <source>
        <dbReference type="ARBA" id="ARBA00023136"/>
    </source>
</evidence>
<accession>A0A2S9VGA9</accession>
<dbReference type="InterPro" id="IPR001509">
    <property type="entry name" value="Epimerase_deHydtase"/>
</dbReference>
<gene>
    <name evidence="4" type="ORF">C6Y40_00925</name>
</gene>
<keyword evidence="5" id="KW-1185">Reference proteome</keyword>
<dbReference type="Pfam" id="PF01370">
    <property type="entry name" value="Epimerase"/>
    <property type="match status" value="1"/>
</dbReference>
<dbReference type="AlphaFoldDB" id="A0A2S9VGA9"/>
<reference evidence="5" key="1">
    <citation type="journal article" date="2020" name="Int. J. Syst. Evol. Microbiol.">
        <title>Alteromonas alba sp. nov., a marine bacterium isolated from the seawater of the West Pacific Ocean.</title>
        <authorList>
            <person name="Sun C."/>
            <person name="Wu Y.-H."/>
            <person name="Xamxidin M."/>
            <person name="Cheng H."/>
            <person name="Xu X.-W."/>
        </authorList>
    </citation>
    <scope>NUCLEOTIDE SEQUENCE [LARGE SCALE GENOMIC DNA]</scope>
    <source>
        <strain evidence="5">190</strain>
    </source>
</reference>
<dbReference type="EMBL" id="PVNP01000005">
    <property type="protein sequence ID" value="PRO75502.1"/>
    <property type="molecule type" value="Genomic_DNA"/>
</dbReference>
<comment type="caution">
    <text evidence="4">The sequence shown here is derived from an EMBL/GenBank/DDBJ whole genome shotgun (WGS) entry which is preliminary data.</text>
</comment>